<organism evidence="1 2">
    <name type="scientific">Alteromonas phage vB_AmeM_PT11-V22</name>
    <dbReference type="NCBI Taxonomy" id="2704031"/>
    <lineage>
        <taxon>Viruses</taxon>
        <taxon>Duplodnaviria</taxon>
        <taxon>Heunggongvirae</taxon>
        <taxon>Uroviricota</taxon>
        <taxon>Caudoviricetes</taxon>
        <taxon>Myoalterovirus</taxon>
        <taxon>Myoalterovirus PT11V22</taxon>
    </lineage>
</organism>
<name>A0A6C0R0M6_9CAUD</name>
<dbReference type="EMBL" id="MN877442">
    <property type="protein sequence ID" value="QHZ59769.1"/>
    <property type="molecule type" value="Genomic_DNA"/>
</dbReference>
<protein>
    <submittedName>
        <fullName evidence="1">Uncharacterized protein</fullName>
    </submittedName>
</protein>
<proteinExistence type="predicted"/>
<evidence type="ECO:0000313" key="2">
    <source>
        <dbReference type="Proteomes" id="UP000479357"/>
    </source>
</evidence>
<accession>A0A6C0R0M6</accession>
<keyword evidence="2" id="KW-1185">Reference proteome</keyword>
<dbReference type="Proteomes" id="UP000479357">
    <property type="component" value="Segment"/>
</dbReference>
<dbReference type="GeneID" id="55626512"/>
<evidence type="ECO:0000313" key="1">
    <source>
        <dbReference type="EMBL" id="QHZ59769.1"/>
    </source>
</evidence>
<sequence length="103" mass="12264">MKREELVSVLKAAKVEILNEKEFGELDDNLNLIRDLYFKVGDIEYYINWFHNLMKLYTVGTTGFTVFTRIEHSGTWPNNFKRNLQMYYNKDCVCVIGLERYPV</sequence>
<dbReference type="KEGG" id="vg:55626512"/>
<dbReference type="RefSeq" id="YP_009855772.1">
    <property type="nucleotide sequence ID" value="NC_048847.1"/>
</dbReference>
<reference evidence="1 2" key="1">
    <citation type="submission" date="2019-12" db="EMBL/GenBank/DDBJ databases">
        <title>Alteromonas phage V22 represents a new genus of marine bacteriophages that requires a novel tail fiber chaperone for host recognition.</title>
        <authorList>
            <person name="Gonzalez-Serrano R."/>
            <person name="Dunne M."/>
            <person name="Rosselli R."/>
            <person name="Martin-Cuadrado A.-B."/>
            <person name="Grosboillot V."/>
            <person name="Zinsli L."/>
            <person name="Roda-Garcia J.J."/>
            <person name="Loessner M.J."/>
            <person name="Rodriguez-Valera F."/>
        </authorList>
    </citation>
    <scope>NUCLEOTIDE SEQUENCE [LARGE SCALE GENOMIC DNA]</scope>
</reference>